<dbReference type="PIRSF" id="PIRSF004638">
    <property type="entry name" value="UCP004638"/>
    <property type="match status" value="1"/>
</dbReference>
<comment type="function">
    <text evidence="14 15">Catalyzes the oxidation of protoporphyrinogen IX to protoporphyrin IX.</text>
</comment>
<comment type="cofactor">
    <cofactor evidence="14 15">
        <name>heme b</name>
        <dbReference type="ChEBI" id="CHEBI:60344"/>
    </cofactor>
    <text evidence="14 15">Binds 1 heme b (iron(II)-protoporphyrin IX) group per subunit.</text>
</comment>
<keyword evidence="11 14" id="KW-0408">Iron</keyword>
<dbReference type="HAMAP" id="MF_02239">
    <property type="entry name" value="HemJ"/>
    <property type="match status" value="1"/>
</dbReference>
<comment type="subunit">
    <text evidence="14">Homodimer.</text>
</comment>
<evidence type="ECO:0000313" key="16">
    <source>
        <dbReference type="EMBL" id="MFD2535880.1"/>
    </source>
</evidence>
<keyword evidence="6 14" id="KW-0349">Heme</keyword>
<evidence type="ECO:0000256" key="9">
    <source>
        <dbReference type="ARBA" id="ARBA00022989"/>
    </source>
</evidence>
<keyword evidence="9 14" id="KW-1133">Transmembrane helix</keyword>
<evidence type="ECO:0000256" key="7">
    <source>
        <dbReference type="ARBA" id="ARBA00022692"/>
    </source>
</evidence>
<dbReference type="RefSeq" id="WP_388019237.1">
    <property type="nucleotide sequence ID" value="NZ_JBHUDT010000005.1"/>
</dbReference>
<keyword evidence="8 14" id="KW-0479">Metal-binding</keyword>
<comment type="caution">
    <text evidence="16">The sequence shown here is derived from an EMBL/GenBank/DDBJ whole genome shotgun (WGS) entry which is preliminary data.</text>
</comment>
<comment type="pathway">
    <text evidence="2 14 15">Porphyrin-containing compound metabolism; protoporphyrin-IX biosynthesis; protoporphyrin-IX from protoporphyrinogen-IX: step 1/1.</text>
</comment>
<feature type="transmembrane region" description="Helical" evidence="14">
    <location>
        <begin position="61"/>
        <end position="83"/>
    </location>
</feature>
<dbReference type="Pfam" id="PF03653">
    <property type="entry name" value="UPF0093"/>
    <property type="match status" value="1"/>
</dbReference>
<feature type="transmembrane region" description="Helical" evidence="14">
    <location>
        <begin position="13"/>
        <end position="34"/>
    </location>
</feature>
<feature type="transmembrane region" description="Helical" evidence="14">
    <location>
        <begin position="155"/>
        <end position="176"/>
    </location>
</feature>
<evidence type="ECO:0000256" key="4">
    <source>
        <dbReference type="ARBA" id="ARBA00017504"/>
    </source>
</evidence>
<evidence type="ECO:0000256" key="6">
    <source>
        <dbReference type="ARBA" id="ARBA00022617"/>
    </source>
</evidence>
<comment type="similarity">
    <text evidence="3 14 15">Belongs to the HemJ family.</text>
</comment>
<keyword evidence="17" id="KW-1185">Reference proteome</keyword>
<evidence type="ECO:0000256" key="15">
    <source>
        <dbReference type="PIRNR" id="PIRNR004638"/>
    </source>
</evidence>
<dbReference type="Proteomes" id="UP001597441">
    <property type="component" value="Unassembled WGS sequence"/>
</dbReference>
<evidence type="ECO:0000256" key="5">
    <source>
        <dbReference type="ARBA" id="ARBA00022475"/>
    </source>
</evidence>
<evidence type="ECO:0000313" key="17">
    <source>
        <dbReference type="Proteomes" id="UP001597441"/>
    </source>
</evidence>
<feature type="binding site" description="axial binding residue" evidence="14">
    <location>
        <position position="15"/>
    </location>
    <ligand>
        <name>heme</name>
        <dbReference type="ChEBI" id="CHEBI:30413"/>
    </ligand>
    <ligandPart>
        <name>Fe</name>
        <dbReference type="ChEBI" id="CHEBI:18248"/>
    </ligandPart>
</feature>
<dbReference type="PANTHER" id="PTHR40255:SF1">
    <property type="entry name" value="PROTOPORPHYRINOGEN IX OXIDASE"/>
    <property type="match status" value="1"/>
</dbReference>
<organism evidence="16 17">
    <name type="scientific">Gelatiniphilus marinus</name>
    <dbReference type="NCBI Taxonomy" id="1759464"/>
    <lineage>
        <taxon>Bacteria</taxon>
        <taxon>Pseudomonadati</taxon>
        <taxon>Bacteroidota</taxon>
        <taxon>Flavobacteriia</taxon>
        <taxon>Flavobacteriales</taxon>
        <taxon>Flavobacteriaceae</taxon>
        <taxon>Gelatiniphilus</taxon>
    </lineage>
</organism>
<keyword evidence="5 14" id="KW-1003">Cell membrane</keyword>
<accession>A0ABW5JUT5</accession>
<comment type="catalytic activity">
    <reaction evidence="13 14 15">
        <text>protoporphyrinogen IX + 3 A = protoporphyrin IX + 3 AH2</text>
        <dbReference type="Rhea" id="RHEA:62000"/>
        <dbReference type="ChEBI" id="CHEBI:13193"/>
        <dbReference type="ChEBI" id="CHEBI:17499"/>
        <dbReference type="ChEBI" id="CHEBI:57306"/>
        <dbReference type="ChEBI" id="CHEBI:57307"/>
    </reaction>
</comment>
<name>A0ABW5JUT5_9FLAO</name>
<feature type="binding site" description="axial binding residue" evidence="14">
    <location>
        <position position="96"/>
    </location>
    <ligand>
        <name>heme</name>
        <dbReference type="ChEBI" id="CHEBI:30413"/>
    </ligand>
    <ligandPart>
        <name>Fe</name>
        <dbReference type="ChEBI" id="CHEBI:18248"/>
    </ligandPart>
</feature>
<keyword evidence="12 14" id="KW-0472">Membrane</keyword>
<protein>
    <recommendedName>
        <fullName evidence="4 14">Protoporphyrinogen IX oxidase</fullName>
        <shortName evidence="14">PPO</shortName>
        <ecNumber evidence="14 15">1.3.99.-</ecNumber>
    </recommendedName>
</protein>
<reference evidence="17" key="1">
    <citation type="journal article" date="2019" name="Int. J. Syst. Evol. Microbiol.">
        <title>The Global Catalogue of Microorganisms (GCM) 10K type strain sequencing project: providing services to taxonomists for standard genome sequencing and annotation.</title>
        <authorList>
            <consortium name="The Broad Institute Genomics Platform"/>
            <consortium name="The Broad Institute Genome Sequencing Center for Infectious Disease"/>
            <person name="Wu L."/>
            <person name="Ma J."/>
        </authorList>
    </citation>
    <scope>NUCLEOTIDE SEQUENCE [LARGE SCALE GENOMIC DNA]</scope>
    <source>
        <strain evidence="17">KCTC 42903</strain>
    </source>
</reference>
<proteinExistence type="inferred from homology"/>
<evidence type="ECO:0000256" key="13">
    <source>
        <dbReference type="ARBA" id="ARBA00048390"/>
    </source>
</evidence>
<feature type="transmembrane region" description="Helical" evidence="14">
    <location>
        <begin position="129"/>
        <end position="149"/>
    </location>
</feature>
<evidence type="ECO:0000256" key="8">
    <source>
        <dbReference type="ARBA" id="ARBA00022723"/>
    </source>
</evidence>
<dbReference type="PANTHER" id="PTHR40255">
    <property type="entry name" value="UPF0093 MEMBRANE PROTEIN SLR1790"/>
    <property type="match status" value="1"/>
</dbReference>
<evidence type="ECO:0000256" key="10">
    <source>
        <dbReference type="ARBA" id="ARBA00023002"/>
    </source>
</evidence>
<evidence type="ECO:0000256" key="1">
    <source>
        <dbReference type="ARBA" id="ARBA00004651"/>
    </source>
</evidence>
<feature type="transmembrane region" description="Helical" evidence="14">
    <location>
        <begin position="89"/>
        <end position="108"/>
    </location>
</feature>
<evidence type="ECO:0000256" key="14">
    <source>
        <dbReference type="HAMAP-Rule" id="MF_02239"/>
    </source>
</evidence>
<gene>
    <name evidence="16" type="ORF">ACFSQS_12265</name>
</gene>
<evidence type="ECO:0000256" key="3">
    <source>
        <dbReference type="ARBA" id="ARBA00006501"/>
    </source>
</evidence>
<keyword evidence="7 14" id="KW-0812">Transmembrane</keyword>
<dbReference type="EC" id="1.3.99.-" evidence="14 15"/>
<comment type="subcellular location">
    <subcellularLocation>
        <location evidence="1 14">Cell membrane</location>
        <topology evidence="1 14">Multi-pass membrane protein</topology>
    </subcellularLocation>
</comment>
<dbReference type="InterPro" id="IPR005265">
    <property type="entry name" value="HemJ-like"/>
</dbReference>
<evidence type="ECO:0000256" key="2">
    <source>
        <dbReference type="ARBA" id="ARBA00005073"/>
    </source>
</evidence>
<keyword evidence="10 14" id="KW-0560">Oxidoreductase</keyword>
<evidence type="ECO:0000256" key="11">
    <source>
        <dbReference type="ARBA" id="ARBA00023004"/>
    </source>
</evidence>
<sequence length="186" mass="21648">MDVFLDYYLYIKALHLIFIITWFAGLFYIPRLFVYQIEASQKPSPDKDILGKQLKLMAKRLWHIITWPSAILATFFGIVLFIINPALLQLPWMHVKLAFVLLLIIYHLKTHQYFKQLQNGVVKKSSSFMRIWNEGATFILFAVIFLALLKSAINWVFGVVGIVVLAVLIMLGFKLYKNIREKNPEA</sequence>
<dbReference type="EMBL" id="JBHULK010000005">
    <property type="protein sequence ID" value="MFD2535880.1"/>
    <property type="molecule type" value="Genomic_DNA"/>
</dbReference>
<evidence type="ECO:0000256" key="12">
    <source>
        <dbReference type="ARBA" id="ARBA00023136"/>
    </source>
</evidence>